<organism evidence="4 5">
    <name type="scientific">Kribbella hippodromi</name>
    <dbReference type="NCBI Taxonomy" id="434347"/>
    <lineage>
        <taxon>Bacteria</taxon>
        <taxon>Bacillati</taxon>
        <taxon>Actinomycetota</taxon>
        <taxon>Actinomycetes</taxon>
        <taxon>Propionibacteriales</taxon>
        <taxon>Kribbellaceae</taxon>
        <taxon>Kribbella</taxon>
    </lineage>
</organism>
<evidence type="ECO:0000256" key="2">
    <source>
        <dbReference type="SAM" id="Phobius"/>
    </source>
</evidence>
<dbReference type="PANTHER" id="PTHR21666">
    <property type="entry name" value="PEPTIDASE-RELATED"/>
    <property type="match status" value="1"/>
</dbReference>
<evidence type="ECO:0000313" key="5">
    <source>
        <dbReference type="Proteomes" id="UP001501705"/>
    </source>
</evidence>
<feature type="transmembrane region" description="Helical" evidence="2">
    <location>
        <begin position="76"/>
        <end position="97"/>
    </location>
</feature>
<keyword evidence="2" id="KW-1133">Transmembrane helix</keyword>
<evidence type="ECO:0000259" key="3">
    <source>
        <dbReference type="Pfam" id="PF01551"/>
    </source>
</evidence>
<dbReference type="Gene3D" id="2.70.70.10">
    <property type="entry name" value="Glucose Permease (Domain IIA)"/>
    <property type="match status" value="1"/>
</dbReference>
<dbReference type="InterPro" id="IPR011055">
    <property type="entry name" value="Dup_hybrid_motif"/>
</dbReference>
<evidence type="ECO:0000256" key="1">
    <source>
        <dbReference type="SAM" id="MobiDB-lite"/>
    </source>
</evidence>
<dbReference type="EMBL" id="BAAAPH010000039">
    <property type="protein sequence ID" value="GAA1606681.1"/>
    <property type="molecule type" value="Genomic_DNA"/>
</dbReference>
<feature type="compositionally biased region" description="Basic and acidic residues" evidence="1">
    <location>
        <begin position="119"/>
        <end position="136"/>
    </location>
</feature>
<keyword evidence="2" id="KW-0472">Membrane</keyword>
<protein>
    <recommendedName>
        <fullName evidence="3">M23ase beta-sheet core domain-containing protein</fullName>
    </recommendedName>
</protein>
<feature type="region of interest" description="Disordered" evidence="1">
    <location>
        <begin position="391"/>
        <end position="412"/>
    </location>
</feature>
<dbReference type="PANTHER" id="PTHR21666:SF285">
    <property type="entry name" value="M23 FAMILY METALLOPEPTIDASE"/>
    <property type="match status" value="1"/>
</dbReference>
<gene>
    <name evidence="4" type="ORF">GCM10009804_73390</name>
</gene>
<dbReference type="CDD" id="cd12797">
    <property type="entry name" value="M23_peptidase"/>
    <property type="match status" value="1"/>
</dbReference>
<feature type="transmembrane region" description="Helical" evidence="2">
    <location>
        <begin position="6"/>
        <end position="23"/>
    </location>
</feature>
<accession>A0ABP4QDZ3</accession>
<feature type="domain" description="M23ase beta-sheet core" evidence="3">
    <location>
        <begin position="259"/>
        <end position="367"/>
    </location>
</feature>
<keyword evidence="5" id="KW-1185">Reference proteome</keyword>
<dbReference type="SUPFAM" id="SSF51261">
    <property type="entry name" value="Duplicated hybrid motif"/>
    <property type="match status" value="1"/>
</dbReference>
<comment type="caution">
    <text evidence="4">The sequence shown here is derived from an EMBL/GenBank/DDBJ whole genome shotgun (WGS) entry which is preliminary data.</text>
</comment>
<sequence length="412" mass="43935">MALLLLNAVAILAVVIVVHRYLYRRLVADVSFGWWRRAGAVLLGLLLAATIAVLIAGPYEAPFELSRVLAVPGVLWLTPLLYLTIALLIGEIIRPILRNALARRAARSPRRPESGGADRGAENADAGDRGGVDRGGEITPAGSVTTATDPDMSRRVFVARTVAIGSTTVAALATAESMAGPPRPPSPGLDAVEILLPFAGRWSVRNSPARQVPSHGTNLFGSSYAIDFVGVDEHHRTAGSSNWRTMFATEPPELFFAFGVPVLAPGDGTVVAIHDGELDHEARRSRLALIPYMLGQAGRLRDGVPGLAGNHVVIALRDSGAYATLCHLRRGSLRVVVGQQVTAGEQVASCGNSGNSTQPHVHVQLTNTSDLETAKGVPMVFRRFREWPSGSKQPRLREHAIPEEDSVVESAP</sequence>
<feature type="region of interest" description="Disordered" evidence="1">
    <location>
        <begin position="108"/>
        <end position="148"/>
    </location>
</feature>
<dbReference type="Proteomes" id="UP001501705">
    <property type="component" value="Unassembled WGS sequence"/>
</dbReference>
<evidence type="ECO:0000313" key="4">
    <source>
        <dbReference type="EMBL" id="GAA1606681.1"/>
    </source>
</evidence>
<keyword evidence="2" id="KW-0812">Transmembrane</keyword>
<dbReference type="InterPro" id="IPR016047">
    <property type="entry name" value="M23ase_b-sheet_dom"/>
</dbReference>
<dbReference type="Pfam" id="PF01551">
    <property type="entry name" value="Peptidase_M23"/>
    <property type="match status" value="1"/>
</dbReference>
<feature type="transmembrane region" description="Helical" evidence="2">
    <location>
        <begin position="35"/>
        <end position="56"/>
    </location>
</feature>
<dbReference type="InterPro" id="IPR050570">
    <property type="entry name" value="Cell_wall_metabolism_enzyme"/>
</dbReference>
<reference evidence="5" key="1">
    <citation type="journal article" date="2019" name="Int. J. Syst. Evol. Microbiol.">
        <title>The Global Catalogue of Microorganisms (GCM) 10K type strain sequencing project: providing services to taxonomists for standard genome sequencing and annotation.</title>
        <authorList>
            <consortium name="The Broad Institute Genomics Platform"/>
            <consortium name="The Broad Institute Genome Sequencing Center for Infectious Disease"/>
            <person name="Wu L."/>
            <person name="Ma J."/>
        </authorList>
    </citation>
    <scope>NUCLEOTIDE SEQUENCE [LARGE SCALE GENOMIC DNA]</scope>
    <source>
        <strain evidence="5">JCM 15572</strain>
    </source>
</reference>
<proteinExistence type="predicted"/>
<dbReference type="RefSeq" id="WP_344241361.1">
    <property type="nucleotide sequence ID" value="NZ_BAAAPH010000039.1"/>
</dbReference>
<feature type="compositionally biased region" description="Acidic residues" evidence="1">
    <location>
        <begin position="403"/>
        <end position="412"/>
    </location>
</feature>
<name>A0ABP4QDZ3_9ACTN</name>